<dbReference type="EMBL" id="BAABRO010000049">
    <property type="protein sequence ID" value="GAA5511234.1"/>
    <property type="molecule type" value="Genomic_DNA"/>
</dbReference>
<evidence type="ECO:0000313" key="1">
    <source>
        <dbReference type="EMBL" id="GAA5511234.1"/>
    </source>
</evidence>
<name>A0ABP9W1J5_9BACT</name>
<dbReference type="Proteomes" id="UP001416858">
    <property type="component" value="Unassembled WGS sequence"/>
</dbReference>
<evidence type="ECO:0000313" key="2">
    <source>
        <dbReference type="Proteomes" id="UP001416858"/>
    </source>
</evidence>
<reference evidence="1 2" key="1">
    <citation type="submission" date="2024-02" db="EMBL/GenBank/DDBJ databases">
        <title>Rhodopirellula caenicola NBRC 110016.</title>
        <authorList>
            <person name="Ichikawa N."/>
            <person name="Katano-Makiyama Y."/>
            <person name="Hidaka K."/>
        </authorList>
    </citation>
    <scope>NUCLEOTIDE SEQUENCE [LARGE SCALE GENOMIC DNA]</scope>
    <source>
        <strain evidence="1 2">NBRC 110016</strain>
    </source>
</reference>
<protein>
    <submittedName>
        <fullName evidence="1">Uncharacterized protein</fullName>
    </submittedName>
</protein>
<keyword evidence="2" id="KW-1185">Reference proteome</keyword>
<proteinExistence type="predicted"/>
<gene>
    <name evidence="1" type="ORF">Rcae01_06750</name>
</gene>
<comment type="caution">
    <text evidence="1">The sequence shown here is derived from an EMBL/GenBank/DDBJ whole genome shotgun (WGS) entry which is preliminary data.</text>
</comment>
<accession>A0ABP9W1J5</accession>
<organism evidence="1 2">
    <name type="scientific">Novipirellula caenicola</name>
    <dbReference type="NCBI Taxonomy" id="1536901"/>
    <lineage>
        <taxon>Bacteria</taxon>
        <taxon>Pseudomonadati</taxon>
        <taxon>Planctomycetota</taxon>
        <taxon>Planctomycetia</taxon>
        <taxon>Pirellulales</taxon>
        <taxon>Pirellulaceae</taxon>
        <taxon>Novipirellula</taxon>
    </lineage>
</organism>
<sequence length="58" mass="6592">MLSQLDDVQFCDISVRPFQIQIDGVNFGLVADDDHGCVHLQPGSQITFMEPWDGEYYT</sequence>